<feature type="signal peptide" evidence="1">
    <location>
        <begin position="1"/>
        <end position="15"/>
    </location>
</feature>
<evidence type="ECO:0000256" key="1">
    <source>
        <dbReference type="SAM" id="SignalP"/>
    </source>
</evidence>
<dbReference type="Proteomes" id="UP000469558">
    <property type="component" value="Unassembled WGS sequence"/>
</dbReference>
<proteinExistence type="predicted"/>
<keyword evidence="1" id="KW-0732">Signal</keyword>
<accession>A0A8T9BYE7</accession>
<evidence type="ECO:0000313" key="3">
    <source>
        <dbReference type="Proteomes" id="UP000469558"/>
    </source>
</evidence>
<name>A0A8T9BYE7_9HELO</name>
<keyword evidence="3" id="KW-1185">Reference proteome</keyword>
<dbReference type="EMBL" id="QGMK01001258">
    <property type="protein sequence ID" value="TVY71353.1"/>
    <property type="molecule type" value="Genomic_DNA"/>
</dbReference>
<comment type="caution">
    <text evidence="2">The sequence shown here is derived from an EMBL/GenBank/DDBJ whole genome shotgun (WGS) entry which is preliminary data.</text>
</comment>
<gene>
    <name evidence="2" type="ORF">LSUE1_G004344</name>
</gene>
<protein>
    <recommendedName>
        <fullName evidence="4">Apple domain-containing protein</fullName>
    </recommendedName>
</protein>
<reference evidence="2 3" key="1">
    <citation type="submission" date="2018-05" db="EMBL/GenBank/DDBJ databases">
        <title>Genome sequencing and assembly of the regulated plant pathogen Lachnellula willkommii and related sister species for the development of diagnostic species identification markers.</title>
        <authorList>
            <person name="Giroux E."/>
            <person name="Bilodeau G."/>
        </authorList>
    </citation>
    <scope>NUCLEOTIDE SEQUENCE [LARGE SCALE GENOMIC DNA]</scope>
    <source>
        <strain evidence="2 3">CBS 268.59</strain>
    </source>
</reference>
<sequence>MRFPLLLSLVSGALGSLHHRDVCTTDNCARAVQGTKCRLEASSIPAIRSADCSSFMIETITPATPTVTSTVTTPNYSIIGSNAKRIAAAEVNNMGARNDLDFILLPPTPIHHHAVGVAPRHVTQLPSKVPAYARACAGSSSYSSACSCGGITMTTTFAPTPAAVTTTISTGGPVIPVCDASKNFGFQHLGGTIAPGIGLAVSTQAATSDAECCASCFAPGSKCFVYEHFNGNCITVTETSGSNTPTDACPFGVFEISSPGNGSFYGNGPCAIFVD</sequence>
<evidence type="ECO:0000313" key="2">
    <source>
        <dbReference type="EMBL" id="TVY71353.1"/>
    </source>
</evidence>
<organism evidence="2 3">
    <name type="scientific">Lachnellula suecica</name>
    <dbReference type="NCBI Taxonomy" id="602035"/>
    <lineage>
        <taxon>Eukaryota</taxon>
        <taxon>Fungi</taxon>
        <taxon>Dikarya</taxon>
        <taxon>Ascomycota</taxon>
        <taxon>Pezizomycotina</taxon>
        <taxon>Leotiomycetes</taxon>
        <taxon>Helotiales</taxon>
        <taxon>Lachnaceae</taxon>
        <taxon>Lachnellula</taxon>
    </lineage>
</organism>
<feature type="chain" id="PRO_5035781353" description="Apple domain-containing protein" evidence="1">
    <location>
        <begin position="16"/>
        <end position="275"/>
    </location>
</feature>
<evidence type="ECO:0008006" key="4">
    <source>
        <dbReference type="Google" id="ProtNLM"/>
    </source>
</evidence>
<dbReference type="AlphaFoldDB" id="A0A8T9BYE7"/>
<dbReference type="OrthoDB" id="5596743at2759"/>